<reference evidence="1" key="1">
    <citation type="journal article" date="2022" name="Int. J. Mol. Sci.">
        <title>Draft Genome of Tanacetum Coccineum: Genomic Comparison of Closely Related Tanacetum-Family Plants.</title>
        <authorList>
            <person name="Yamashiro T."/>
            <person name="Shiraishi A."/>
            <person name="Nakayama K."/>
            <person name="Satake H."/>
        </authorList>
    </citation>
    <scope>NUCLEOTIDE SEQUENCE</scope>
</reference>
<name>A0ABQ5EAK1_9ASTR</name>
<dbReference type="Proteomes" id="UP001151760">
    <property type="component" value="Unassembled WGS sequence"/>
</dbReference>
<organism evidence="1 2">
    <name type="scientific">Tanacetum coccineum</name>
    <dbReference type="NCBI Taxonomy" id="301880"/>
    <lineage>
        <taxon>Eukaryota</taxon>
        <taxon>Viridiplantae</taxon>
        <taxon>Streptophyta</taxon>
        <taxon>Embryophyta</taxon>
        <taxon>Tracheophyta</taxon>
        <taxon>Spermatophyta</taxon>
        <taxon>Magnoliopsida</taxon>
        <taxon>eudicotyledons</taxon>
        <taxon>Gunneridae</taxon>
        <taxon>Pentapetalae</taxon>
        <taxon>asterids</taxon>
        <taxon>campanulids</taxon>
        <taxon>Asterales</taxon>
        <taxon>Asteraceae</taxon>
        <taxon>Asteroideae</taxon>
        <taxon>Anthemideae</taxon>
        <taxon>Anthemidinae</taxon>
        <taxon>Tanacetum</taxon>
    </lineage>
</organism>
<reference evidence="1" key="2">
    <citation type="submission" date="2022-01" db="EMBL/GenBank/DDBJ databases">
        <authorList>
            <person name="Yamashiro T."/>
            <person name="Shiraishi A."/>
            <person name="Satake H."/>
            <person name="Nakayama K."/>
        </authorList>
    </citation>
    <scope>NUCLEOTIDE SEQUENCE</scope>
</reference>
<sequence>MAEPNDCITTTRKNFFSNDNEGRMVEKCIIEIQGMFLVKIREDAFNGNIGENAYKHIDKFLEIVGPIKINRLTQDRFRLSVFPVSLTGAASEWFTKECLGSITTWDDMVKKFILKLHHISDHDEEEETEEDDNPNEIDNVPEIFKIEENLFDFETPLFCNGGELPGMVQVGSMTYFQDQGWYDELADGKLKDETLALKAKIEGSWGDATPGVNAHETTLFTRMEKFRRGPYANMKTEWVSNPYLDVNSIFGRNYEASNIGDTQENQGHE</sequence>
<evidence type="ECO:0000313" key="1">
    <source>
        <dbReference type="EMBL" id="GJT47928.1"/>
    </source>
</evidence>
<comment type="caution">
    <text evidence="1">The sequence shown here is derived from an EMBL/GenBank/DDBJ whole genome shotgun (WGS) entry which is preliminary data.</text>
</comment>
<evidence type="ECO:0000313" key="2">
    <source>
        <dbReference type="Proteomes" id="UP001151760"/>
    </source>
</evidence>
<accession>A0ABQ5EAK1</accession>
<evidence type="ECO:0008006" key="3">
    <source>
        <dbReference type="Google" id="ProtNLM"/>
    </source>
</evidence>
<dbReference type="EMBL" id="BQNB010016110">
    <property type="protein sequence ID" value="GJT47928.1"/>
    <property type="molecule type" value="Genomic_DNA"/>
</dbReference>
<gene>
    <name evidence="1" type="ORF">Tco_0974085</name>
</gene>
<keyword evidence="2" id="KW-1185">Reference proteome</keyword>
<protein>
    <recommendedName>
        <fullName evidence="3">Retrotransposon gag domain-containing protein</fullName>
    </recommendedName>
</protein>
<proteinExistence type="predicted"/>